<evidence type="ECO:0000313" key="6">
    <source>
        <dbReference type="EMBL" id="KYQ92724.1"/>
    </source>
</evidence>
<feature type="compositionally biased region" description="Low complexity" evidence="3">
    <location>
        <begin position="525"/>
        <end position="539"/>
    </location>
</feature>
<dbReference type="OrthoDB" id="546434at2759"/>
<dbReference type="STRING" id="361077.A0A151ZFT2"/>
<dbReference type="InterPro" id="IPR023578">
    <property type="entry name" value="Ras_GEF_dom_sf"/>
</dbReference>
<sequence length="1130" mass="127925">MSSSFLWDFKSKNWNSSIFDFTDTGDCKLLLKITELVLQNHYEIFIDRDDKLYRYCNSNNSNSNNSFKLKVKDIEIIFRDDSLYCFTTLQKYISVIETLDFQSEFLINLYDKIEQHLEKIIKYQSPLKTLTEKNIRKLDTIKIVEINFTNIELLIELKQLIQIYFWSNDCSIGVSNNSNSNSISQVLKQQVNRNGMNDSLNSSIFQSSIGITTHDTYSVTEDDDNHSISSVLSSSLTTQQTIKLDSLVNSPSINQLSQELFNDTLELSRRILGLIESIESPDDLNRFTISNQYMVAQDILVMLIQTSKDYSYQIQSTCYEKFNEIITVSNQINQISMKIFPSLGSALENDGSLLPPLPTLPLLCIENSPFPSSPTYSGIGLENNSTSFPIVGFVKALCNRIEDLIKIISSSTPLSSSSSSITSCSISNSNFIICTDQVFNTAANSNLAHSYSTDSPLNVRLKHQNQQQSSSVSSSPPYPYISHSPQISLIQQSHFNHLTRQTNNSTGSIQYHPNGLIPTHRKNNSITGSSSVSTASSPTGSGFNFSPIVQSCKNPTISIQDSSQESTPTFSNSSLLDTPTLESDLNRIMKSKSDSMISICAVREGDFQISHSIFHFLQIYPEYTQDEFDQTIWTEEEIENVNVVYKTEEFKSTITSGNGTISRAGSSNLSPLPVPLSIHTKSSSSFSLTGSSSTTSASTLPDKSIKYGTLNQLIIKLTNESNSELKFTKTFITTYRSFTTGEIFLMKLIQRYFIPNLKPHLIPALQFKTKFQNPIQLRVLNVLRLWVDNYIGDFTPKMVQRVSTFLSKTSHGQYSQMIVKRFSQPRSRADSISQGSSPLLQVPNITNNSSTGNGSTTPTTIVSTSFKIFWKKYSSEYIFSLHSREIADQLTLLDFDTYRSIRDFELLNQAWSRPEVSTPNVNAMVNRFNSMSAFVSWAILNEIDIKLRAKMLSKMIKICSALKQRNNFNGLIACLSGLTVSSVFRLVHTRSLISKDSQKEFEQLSKFLEAHKSHKYYREIIHTTSPPLIPYLGVYLTDLTFIEDGNKDEINGLINIKKRELTYSTILEIQQYQQQSYDIKPNRKLIDFLNELPQIIDKKAFEDKLYEQSLKIEPKNITLKEVLQKCGYKK</sequence>
<dbReference type="SUPFAM" id="SSF48366">
    <property type="entry name" value="Ras GEF"/>
    <property type="match status" value="1"/>
</dbReference>
<keyword evidence="7" id="KW-1185">Reference proteome</keyword>
<feature type="domain" description="Ras-GEF" evidence="4">
    <location>
        <begin position="882"/>
        <end position="1115"/>
    </location>
</feature>
<dbReference type="PROSITE" id="PS50212">
    <property type="entry name" value="RASGEF_NTER"/>
    <property type="match status" value="1"/>
</dbReference>
<dbReference type="Proteomes" id="UP000076078">
    <property type="component" value="Unassembled WGS sequence"/>
</dbReference>
<dbReference type="SMART" id="SM00229">
    <property type="entry name" value="RasGEFN"/>
    <property type="match status" value="1"/>
</dbReference>
<dbReference type="InterPro" id="IPR001895">
    <property type="entry name" value="RASGEF_cat_dom"/>
</dbReference>
<gene>
    <name evidence="6" type="ORF">DLAC_06727</name>
</gene>
<dbReference type="InParanoid" id="A0A151ZFT2"/>
<dbReference type="GO" id="GO:0007265">
    <property type="term" value="P:Ras protein signal transduction"/>
    <property type="evidence" value="ECO:0007669"/>
    <property type="project" value="TreeGrafter"/>
</dbReference>
<dbReference type="Pfam" id="PF00617">
    <property type="entry name" value="RasGEF"/>
    <property type="match status" value="1"/>
</dbReference>
<dbReference type="GO" id="GO:0005886">
    <property type="term" value="C:plasma membrane"/>
    <property type="evidence" value="ECO:0007669"/>
    <property type="project" value="TreeGrafter"/>
</dbReference>
<dbReference type="EMBL" id="LODT01000029">
    <property type="protein sequence ID" value="KYQ92724.1"/>
    <property type="molecule type" value="Genomic_DNA"/>
</dbReference>
<evidence type="ECO:0000259" key="4">
    <source>
        <dbReference type="PROSITE" id="PS50009"/>
    </source>
</evidence>
<dbReference type="PANTHER" id="PTHR23113">
    <property type="entry name" value="GUANINE NUCLEOTIDE EXCHANGE FACTOR"/>
    <property type="match status" value="1"/>
</dbReference>
<reference evidence="6 7" key="1">
    <citation type="submission" date="2015-12" db="EMBL/GenBank/DDBJ databases">
        <title>Dictyostelia acquired genes for synthesis and detection of signals that induce cell-type specialization by lateral gene transfer from prokaryotes.</title>
        <authorList>
            <person name="Gloeckner G."/>
            <person name="Schaap P."/>
        </authorList>
    </citation>
    <scope>NUCLEOTIDE SEQUENCE [LARGE SCALE GENOMIC DNA]</scope>
    <source>
        <strain evidence="6 7">TK</strain>
    </source>
</reference>
<comment type="caution">
    <text evidence="6">The sequence shown here is derived from an EMBL/GenBank/DDBJ whole genome shotgun (WGS) entry which is preliminary data.</text>
</comment>
<organism evidence="6 7">
    <name type="scientific">Tieghemostelium lacteum</name>
    <name type="common">Slime mold</name>
    <name type="synonym">Dictyostelium lacteum</name>
    <dbReference type="NCBI Taxonomy" id="361077"/>
    <lineage>
        <taxon>Eukaryota</taxon>
        <taxon>Amoebozoa</taxon>
        <taxon>Evosea</taxon>
        <taxon>Eumycetozoa</taxon>
        <taxon>Dictyostelia</taxon>
        <taxon>Dictyosteliales</taxon>
        <taxon>Raperosteliaceae</taxon>
        <taxon>Tieghemostelium</taxon>
    </lineage>
</organism>
<name>A0A151ZFT2_TIELA</name>
<feature type="domain" description="N-terminal Ras-GEF" evidence="5">
    <location>
        <begin position="701"/>
        <end position="830"/>
    </location>
</feature>
<dbReference type="FunCoup" id="A0A151ZFT2">
    <property type="interactions" value="368"/>
</dbReference>
<protein>
    <submittedName>
        <fullName evidence="6">Ras guanine nucleotide exchange factor</fullName>
    </submittedName>
</protein>
<keyword evidence="1 2" id="KW-0344">Guanine-nucleotide releasing factor</keyword>
<proteinExistence type="predicted"/>
<evidence type="ECO:0000256" key="2">
    <source>
        <dbReference type="PROSITE-ProRule" id="PRU00168"/>
    </source>
</evidence>
<evidence type="ECO:0000259" key="5">
    <source>
        <dbReference type="PROSITE" id="PS50212"/>
    </source>
</evidence>
<feature type="region of interest" description="Disordered" evidence="3">
    <location>
        <begin position="516"/>
        <end position="539"/>
    </location>
</feature>
<dbReference type="PANTHER" id="PTHR23113:SF360">
    <property type="entry name" value="RAS GUANINE NUCLEOTIDE EXCHANGE FACTOR B"/>
    <property type="match status" value="1"/>
</dbReference>
<dbReference type="SMART" id="SM00147">
    <property type="entry name" value="RasGEF"/>
    <property type="match status" value="1"/>
</dbReference>
<dbReference type="Gene3D" id="1.10.840.10">
    <property type="entry name" value="Ras guanine-nucleotide exchange factors catalytic domain"/>
    <property type="match status" value="1"/>
</dbReference>
<dbReference type="Gene3D" id="1.20.870.10">
    <property type="entry name" value="Son of sevenless (SoS) protein Chain: S domain 1"/>
    <property type="match status" value="1"/>
</dbReference>
<accession>A0A151ZFT2</accession>
<dbReference type="Pfam" id="PF00618">
    <property type="entry name" value="RasGEF_N"/>
    <property type="match status" value="1"/>
</dbReference>
<dbReference type="InterPro" id="IPR036964">
    <property type="entry name" value="RASGEF_cat_dom_sf"/>
</dbReference>
<dbReference type="AlphaFoldDB" id="A0A151ZFT2"/>
<dbReference type="GO" id="GO:0005085">
    <property type="term" value="F:guanyl-nucleotide exchange factor activity"/>
    <property type="evidence" value="ECO:0007669"/>
    <property type="project" value="UniProtKB-KW"/>
</dbReference>
<dbReference type="CDD" id="cd00155">
    <property type="entry name" value="RasGEF"/>
    <property type="match status" value="1"/>
</dbReference>
<dbReference type="InterPro" id="IPR008937">
    <property type="entry name" value="Ras-like_GEF"/>
</dbReference>
<evidence type="ECO:0000313" key="7">
    <source>
        <dbReference type="Proteomes" id="UP000076078"/>
    </source>
</evidence>
<dbReference type="PROSITE" id="PS50009">
    <property type="entry name" value="RASGEF_CAT"/>
    <property type="match status" value="1"/>
</dbReference>
<evidence type="ECO:0000256" key="3">
    <source>
        <dbReference type="SAM" id="MobiDB-lite"/>
    </source>
</evidence>
<evidence type="ECO:0000256" key="1">
    <source>
        <dbReference type="ARBA" id="ARBA00022658"/>
    </source>
</evidence>
<dbReference type="InterPro" id="IPR000651">
    <property type="entry name" value="Ras-like_Gua-exchang_fac_N"/>
</dbReference>
<dbReference type="CDD" id="cd06224">
    <property type="entry name" value="REM"/>
    <property type="match status" value="1"/>
</dbReference>